<dbReference type="Gene3D" id="3.30.200.20">
    <property type="entry name" value="Phosphorylase Kinase, domain 1"/>
    <property type="match status" value="1"/>
</dbReference>
<sequence>MGVDAEPPDPGGGLTRGELVAGQYEVLNCFARGAFGLIHLARDRTLHRPDTLLEQQDRIRLGVSPQEWLSVPCGP</sequence>
<gene>
    <name evidence="1" type="ORF">FHX46_002716</name>
</gene>
<evidence type="ECO:0008006" key="3">
    <source>
        <dbReference type="Google" id="ProtNLM"/>
    </source>
</evidence>
<dbReference type="RefSeq" id="WP_167114006.1">
    <property type="nucleotide sequence ID" value="NZ_JAANOU010000001.1"/>
</dbReference>
<protein>
    <recommendedName>
        <fullName evidence="3">Serine/threonine protein kinase</fullName>
    </recommendedName>
</protein>
<name>A0ABX0STA9_9PSEU</name>
<accession>A0ABX0STA9</accession>
<dbReference type="Proteomes" id="UP000754495">
    <property type="component" value="Unassembled WGS sequence"/>
</dbReference>
<reference evidence="1 2" key="1">
    <citation type="submission" date="2020-03" db="EMBL/GenBank/DDBJ databases">
        <title>Sequencing the genomes of 1000 actinobacteria strains.</title>
        <authorList>
            <person name="Klenk H.-P."/>
        </authorList>
    </citation>
    <scope>NUCLEOTIDE SEQUENCE [LARGE SCALE GENOMIC DNA]</scope>
    <source>
        <strain evidence="1 2">DSM 45668</strain>
    </source>
</reference>
<comment type="caution">
    <text evidence="1">The sequence shown here is derived from an EMBL/GenBank/DDBJ whole genome shotgun (WGS) entry which is preliminary data.</text>
</comment>
<proteinExistence type="predicted"/>
<organism evidence="1 2">
    <name type="scientific">Amycolatopsis viridis</name>
    <dbReference type="NCBI Taxonomy" id="185678"/>
    <lineage>
        <taxon>Bacteria</taxon>
        <taxon>Bacillati</taxon>
        <taxon>Actinomycetota</taxon>
        <taxon>Actinomycetes</taxon>
        <taxon>Pseudonocardiales</taxon>
        <taxon>Pseudonocardiaceae</taxon>
        <taxon>Amycolatopsis</taxon>
    </lineage>
</organism>
<evidence type="ECO:0000313" key="2">
    <source>
        <dbReference type="Proteomes" id="UP000754495"/>
    </source>
</evidence>
<keyword evidence="2" id="KW-1185">Reference proteome</keyword>
<evidence type="ECO:0000313" key="1">
    <source>
        <dbReference type="EMBL" id="NIH80186.1"/>
    </source>
</evidence>
<dbReference type="EMBL" id="JAANOU010000001">
    <property type="protein sequence ID" value="NIH80186.1"/>
    <property type="molecule type" value="Genomic_DNA"/>
</dbReference>